<sequence length="213" mass="23083">MGYVRTDPSLDRPDLQLHFLPFAYRLKPESRSALTAEMPLRAAVAMQLTLCKPHTRGRVTITDADPLSAPTIDHQLLGDERDLRTMIAGCRLLEELFEHPAFEGSISGRFNPPAPIEDDAGWEAFVRRNCCVAYHHTGTCRMGRADDPDAVVDADLRVIGVRGLRVVDASVMPVVPSANTYVPTLAVAEKASDLIRGVAAPRSPVTAATAAEG</sequence>
<dbReference type="SUPFAM" id="SSF54373">
    <property type="entry name" value="FAD-linked reductases, C-terminal domain"/>
    <property type="match status" value="1"/>
</dbReference>
<dbReference type="InterPro" id="IPR012132">
    <property type="entry name" value="GMC_OxRdtase"/>
</dbReference>
<dbReference type="Pfam" id="PF05199">
    <property type="entry name" value="GMC_oxred_C"/>
    <property type="match status" value="1"/>
</dbReference>
<evidence type="ECO:0000313" key="4">
    <source>
        <dbReference type="Proteomes" id="UP001277761"/>
    </source>
</evidence>
<dbReference type="InterPro" id="IPR036188">
    <property type="entry name" value="FAD/NAD-bd_sf"/>
</dbReference>
<dbReference type="EMBL" id="JAXAVX010000003">
    <property type="protein sequence ID" value="MDX8151780.1"/>
    <property type="molecule type" value="Genomic_DNA"/>
</dbReference>
<name>A0ABU4VIX4_9ACTN</name>
<dbReference type="Gene3D" id="3.50.50.60">
    <property type="entry name" value="FAD/NAD(P)-binding domain"/>
    <property type="match status" value="1"/>
</dbReference>
<reference evidence="3 4" key="1">
    <citation type="submission" date="2023-11" db="EMBL/GenBank/DDBJ databases">
        <authorList>
            <person name="Xu M."/>
            <person name="Jiang T."/>
        </authorList>
    </citation>
    <scope>NUCLEOTIDE SEQUENCE [LARGE SCALE GENOMIC DNA]</scope>
    <source>
        <strain evidence="3 4">SD</strain>
    </source>
</reference>
<feature type="domain" description="Glucose-methanol-choline oxidoreductase C-terminal" evidence="2">
    <location>
        <begin position="53"/>
        <end position="188"/>
    </location>
</feature>
<evidence type="ECO:0000259" key="2">
    <source>
        <dbReference type="Pfam" id="PF05199"/>
    </source>
</evidence>
<protein>
    <submittedName>
        <fullName evidence="3">GMC oxidoreductase</fullName>
    </submittedName>
</protein>
<dbReference type="InterPro" id="IPR007867">
    <property type="entry name" value="GMC_OxRtase_C"/>
</dbReference>
<dbReference type="PANTHER" id="PTHR11552:SF147">
    <property type="entry name" value="CHOLINE DEHYDROGENASE, MITOCHONDRIAL"/>
    <property type="match status" value="1"/>
</dbReference>
<gene>
    <name evidence="3" type="ORF">SK069_09260</name>
</gene>
<comment type="similarity">
    <text evidence="1">Belongs to the GMC oxidoreductase family.</text>
</comment>
<evidence type="ECO:0000313" key="3">
    <source>
        <dbReference type="EMBL" id="MDX8151780.1"/>
    </source>
</evidence>
<keyword evidence="4" id="KW-1185">Reference proteome</keyword>
<dbReference type="SUPFAM" id="SSF51905">
    <property type="entry name" value="FAD/NAD(P)-binding domain"/>
    <property type="match status" value="1"/>
</dbReference>
<organism evidence="3 4">
    <name type="scientific">Patulibacter brassicae</name>
    <dbReference type="NCBI Taxonomy" id="1705717"/>
    <lineage>
        <taxon>Bacteria</taxon>
        <taxon>Bacillati</taxon>
        <taxon>Actinomycetota</taxon>
        <taxon>Thermoleophilia</taxon>
        <taxon>Solirubrobacterales</taxon>
        <taxon>Patulibacteraceae</taxon>
        <taxon>Patulibacter</taxon>
    </lineage>
</organism>
<accession>A0ABU4VIX4</accession>
<dbReference type="RefSeq" id="WP_319953932.1">
    <property type="nucleotide sequence ID" value="NZ_JAXAVX010000003.1"/>
</dbReference>
<dbReference type="Proteomes" id="UP001277761">
    <property type="component" value="Unassembled WGS sequence"/>
</dbReference>
<evidence type="ECO:0000256" key="1">
    <source>
        <dbReference type="ARBA" id="ARBA00010790"/>
    </source>
</evidence>
<dbReference type="PANTHER" id="PTHR11552">
    <property type="entry name" value="GLUCOSE-METHANOL-CHOLINE GMC OXIDOREDUCTASE"/>
    <property type="match status" value="1"/>
</dbReference>
<dbReference type="Gene3D" id="3.30.560.10">
    <property type="entry name" value="Glucose Oxidase, domain 3"/>
    <property type="match status" value="1"/>
</dbReference>
<proteinExistence type="inferred from homology"/>
<comment type="caution">
    <text evidence="3">The sequence shown here is derived from an EMBL/GenBank/DDBJ whole genome shotgun (WGS) entry which is preliminary data.</text>
</comment>